<keyword evidence="12" id="KW-1185">Reference proteome</keyword>
<dbReference type="AlphaFoldDB" id="A0A0U1NK49"/>
<evidence type="ECO:0000256" key="4">
    <source>
        <dbReference type="ARBA" id="ARBA00018370"/>
    </source>
</evidence>
<proteinExistence type="inferred from homology"/>
<dbReference type="Pfam" id="PF00639">
    <property type="entry name" value="Rotamase"/>
    <property type="match status" value="1"/>
</dbReference>
<dbReference type="RefSeq" id="WP_048598786.1">
    <property type="nucleotide sequence ID" value="NZ_CBFHGK010000002.1"/>
</dbReference>
<dbReference type="PANTHER" id="PTHR47245">
    <property type="entry name" value="PEPTIDYLPROLYL ISOMERASE"/>
    <property type="match status" value="1"/>
</dbReference>
<dbReference type="STRING" id="282199.GCA_001049735_01146"/>
<dbReference type="GO" id="GO:0003755">
    <property type="term" value="F:peptidyl-prolyl cis-trans isomerase activity"/>
    <property type="evidence" value="ECO:0007669"/>
    <property type="project" value="UniProtKB-KW"/>
</dbReference>
<dbReference type="EMBL" id="CVQV01000005">
    <property type="protein sequence ID" value="CRK75104.1"/>
    <property type="molecule type" value="Genomic_DNA"/>
</dbReference>
<dbReference type="PANTHER" id="PTHR47245:SF2">
    <property type="entry name" value="PEPTIDYL-PROLYL CIS-TRANS ISOMERASE HP_0175-RELATED"/>
    <property type="match status" value="1"/>
</dbReference>
<evidence type="ECO:0000256" key="8">
    <source>
        <dbReference type="PROSITE-ProRule" id="PRU00278"/>
    </source>
</evidence>
<comment type="catalytic activity">
    <reaction evidence="1">
        <text>[protein]-peptidylproline (omega=180) = [protein]-peptidylproline (omega=0)</text>
        <dbReference type="Rhea" id="RHEA:16237"/>
        <dbReference type="Rhea" id="RHEA-COMP:10747"/>
        <dbReference type="Rhea" id="RHEA-COMP:10748"/>
        <dbReference type="ChEBI" id="CHEBI:83833"/>
        <dbReference type="ChEBI" id="CHEBI:83834"/>
        <dbReference type="EC" id="5.2.1.8"/>
    </reaction>
</comment>
<evidence type="ECO:0000256" key="2">
    <source>
        <dbReference type="ARBA" id="ARBA00007656"/>
    </source>
</evidence>
<dbReference type="InterPro" id="IPR050245">
    <property type="entry name" value="PrsA_foldase"/>
</dbReference>
<evidence type="ECO:0000256" key="6">
    <source>
        <dbReference type="ARBA" id="ARBA00030642"/>
    </source>
</evidence>
<dbReference type="Proteomes" id="UP000048949">
    <property type="component" value="Unassembled WGS sequence"/>
</dbReference>
<dbReference type="SUPFAM" id="SSF109998">
    <property type="entry name" value="Triger factor/SurA peptide-binding domain-like"/>
    <property type="match status" value="1"/>
</dbReference>
<name>A0A0U1NK49_9RHOB</name>
<evidence type="ECO:0000256" key="9">
    <source>
        <dbReference type="SAM" id="SignalP"/>
    </source>
</evidence>
<feature type="chain" id="PRO_5007791607" description="Parvulin-like PPIase" evidence="9">
    <location>
        <begin position="20"/>
        <end position="279"/>
    </location>
</feature>
<keyword evidence="8 11" id="KW-0413">Isomerase</keyword>
<dbReference type="PROSITE" id="PS50198">
    <property type="entry name" value="PPIC_PPIASE_2"/>
    <property type="match status" value="1"/>
</dbReference>
<evidence type="ECO:0000313" key="12">
    <source>
        <dbReference type="Proteomes" id="UP000048949"/>
    </source>
</evidence>
<dbReference type="InterPro" id="IPR023058">
    <property type="entry name" value="PPIase_PpiC_CS"/>
</dbReference>
<evidence type="ECO:0000256" key="7">
    <source>
        <dbReference type="ARBA" id="ARBA00031484"/>
    </source>
</evidence>
<dbReference type="SUPFAM" id="SSF54534">
    <property type="entry name" value="FKBP-like"/>
    <property type="match status" value="1"/>
</dbReference>
<organism evidence="11 12">
    <name type="scientific">Nereida ignava</name>
    <dbReference type="NCBI Taxonomy" id="282199"/>
    <lineage>
        <taxon>Bacteria</taxon>
        <taxon>Pseudomonadati</taxon>
        <taxon>Pseudomonadota</taxon>
        <taxon>Alphaproteobacteria</taxon>
        <taxon>Rhodobacterales</taxon>
        <taxon>Roseobacteraceae</taxon>
        <taxon>Nereida</taxon>
    </lineage>
</organism>
<dbReference type="Gene3D" id="3.10.50.40">
    <property type="match status" value="1"/>
</dbReference>
<dbReference type="EC" id="5.2.1.8" evidence="3"/>
<dbReference type="OrthoDB" id="14196at2"/>
<reference evidence="11 12" key="1">
    <citation type="submission" date="2015-04" db="EMBL/GenBank/DDBJ databases">
        <authorList>
            <person name="Syromyatnikov M.Y."/>
            <person name="Popov V.N."/>
        </authorList>
    </citation>
    <scope>NUCLEOTIDE SEQUENCE [LARGE SCALE GENOMIC DNA]</scope>
    <source>
        <strain evidence="11 12">CECT 5292</strain>
    </source>
</reference>
<evidence type="ECO:0000256" key="1">
    <source>
        <dbReference type="ARBA" id="ARBA00000971"/>
    </source>
</evidence>
<evidence type="ECO:0000256" key="3">
    <source>
        <dbReference type="ARBA" id="ARBA00013194"/>
    </source>
</evidence>
<evidence type="ECO:0000259" key="10">
    <source>
        <dbReference type="PROSITE" id="PS50198"/>
    </source>
</evidence>
<comment type="similarity">
    <text evidence="2">Belongs to the PpiC/parvulin rotamase family.</text>
</comment>
<dbReference type="PROSITE" id="PS01096">
    <property type="entry name" value="PPIC_PPIASE_1"/>
    <property type="match status" value="1"/>
</dbReference>
<dbReference type="InterPro" id="IPR027304">
    <property type="entry name" value="Trigger_fact/SurA_dom_sf"/>
</dbReference>
<evidence type="ECO:0000313" key="11">
    <source>
        <dbReference type="EMBL" id="CRK75104.1"/>
    </source>
</evidence>
<feature type="signal peptide" evidence="9">
    <location>
        <begin position="1"/>
        <end position="19"/>
    </location>
</feature>
<dbReference type="InterPro" id="IPR046357">
    <property type="entry name" value="PPIase_dom_sf"/>
</dbReference>
<keyword evidence="5 8" id="KW-0697">Rotamase</keyword>
<evidence type="ECO:0000256" key="5">
    <source>
        <dbReference type="ARBA" id="ARBA00023110"/>
    </source>
</evidence>
<keyword evidence="9" id="KW-0732">Signal</keyword>
<gene>
    <name evidence="11" type="ORF">NIG5292_01147</name>
</gene>
<dbReference type="InterPro" id="IPR000297">
    <property type="entry name" value="PPIase_PpiC"/>
</dbReference>
<accession>A0A0U1NK49</accession>
<sequence>MVKSLNFIGAALLSTFAAASLQAQDASTVITSVNGTDITLGHVIASHARLPQQYRDLPPEVLFQGIIDQLTQQELLAQSLEDTPARVTTTLQNERRSLLAGEVIDVLSSDAVAEDALKAAYEAQYADADLGKEYNAAHILVETQDEATALVEQLSNGADFAELAKEKSTGPSGPNGGDLGWFGTGAMVAPFEEAVVALSVGEVSQPVETQFGWHVILLKQDRIASAPSLDEVRADLSQRLQREAVDSYVADLLEGADITPADLSAIDPSIISNYELLSE</sequence>
<protein>
    <recommendedName>
        <fullName evidence="4">Parvulin-like PPIase</fullName>
        <ecNumber evidence="3">5.2.1.8</ecNumber>
    </recommendedName>
    <alternativeName>
        <fullName evidence="6">Peptidyl-prolyl cis-trans isomerase plp</fullName>
    </alternativeName>
    <alternativeName>
        <fullName evidence="7">Rotamase plp</fullName>
    </alternativeName>
</protein>
<feature type="domain" description="PpiC" evidence="10">
    <location>
        <begin position="131"/>
        <end position="220"/>
    </location>
</feature>